<dbReference type="Pfam" id="PF00021">
    <property type="entry name" value="UPAR_LY6"/>
    <property type="match status" value="1"/>
</dbReference>
<feature type="chain" id="PRO_5023823600" description="UPAR/Ly6 domain-containing protein" evidence="1">
    <location>
        <begin position="24"/>
        <end position="119"/>
    </location>
</feature>
<dbReference type="Ensembl" id="ENSOCUT00000036404.1">
    <property type="protein sequence ID" value="ENSOCUP00000029381.1"/>
    <property type="gene ID" value="ENSOCUG00000033341.1"/>
</dbReference>
<name>A0A5F9C6J0_RABIT</name>
<dbReference type="AlphaFoldDB" id="A0A5F9C6J0"/>
<reference evidence="3" key="3">
    <citation type="submission" date="2025-09" db="UniProtKB">
        <authorList>
            <consortium name="Ensembl"/>
        </authorList>
    </citation>
    <scope>IDENTIFICATION</scope>
    <source>
        <strain evidence="3">Thorbecke</strain>
    </source>
</reference>
<dbReference type="Proteomes" id="UP000001811">
    <property type="component" value="Chromosome 1"/>
</dbReference>
<accession>A0A5F9C6J0</accession>
<organism evidence="3 4">
    <name type="scientific">Oryctolagus cuniculus</name>
    <name type="common">Rabbit</name>
    <dbReference type="NCBI Taxonomy" id="9986"/>
    <lineage>
        <taxon>Eukaryota</taxon>
        <taxon>Metazoa</taxon>
        <taxon>Chordata</taxon>
        <taxon>Craniata</taxon>
        <taxon>Vertebrata</taxon>
        <taxon>Euteleostomi</taxon>
        <taxon>Mammalia</taxon>
        <taxon>Eutheria</taxon>
        <taxon>Euarchontoglires</taxon>
        <taxon>Glires</taxon>
        <taxon>Lagomorpha</taxon>
        <taxon>Leporidae</taxon>
        <taxon>Oryctolagus</taxon>
    </lineage>
</organism>
<evidence type="ECO:0000313" key="4">
    <source>
        <dbReference type="Proteomes" id="UP000001811"/>
    </source>
</evidence>
<dbReference type="EMBL" id="AAGW02009658">
    <property type="status" value="NOT_ANNOTATED_CDS"/>
    <property type="molecule type" value="Genomic_DNA"/>
</dbReference>
<dbReference type="InterPro" id="IPR016054">
    <property type="entry name" value="LY6_UPA_recep-like"/>
</dbReference>
<feature type="signal peptide" evidence="1">
    <location>
        <begin position="1"/>
        <end position="23"/>
    </location>
</feature>
<proteinExistence type="predicted"/>
<dbReference type="STRING" id="9986.ENSOCUP00000029381"/>
<feature type="domain" description="UPAR/Ly6" evidence="2">
    <location>
        <begin position="27"/>
        <end position="105"/>
    </location>
</feature>
<keyword evidence="1" id="KW-0732">Signal</keyword>
<reference evidence="3" key="2">
    <citation type="submission" date="2025-08" db="UniProtKB">
        <authorList>
            <consortium name="Ensembl"/>
        </authorList>
    </citation>
    <scope>IDENTIFICATION</scope>
    <source>
        <strain evidence="3">Thorbecke</strain>
    </source>
</reference>
<evidence type="ECO:0000313" key="3">
    <source>
        <dbReference type="Ensembl" id="ENSOCUP00000029381.1"/>
    </source>
</evidence>
<dbReference type="InParanoid" id="A0A5F9C6J0"/>
<sequence>MNRLLLLLLPGALLTLYSDPVRKYPVCTSCDEYSANTCRKNPGVCMSKPPAFACQAKDIYIQHFTGEYVYQYSILRCPKRCVEFVQITKWSKTIFSCCNESYCNSLETHGLFIEHAEPG</sequence>
<reference evidence="3 4" key="1">
    <citation type="journal article" date="2011" name="Nature">
        <title>A high-resolution map of human evolutionary constraint using 29 mammals.</title>
        <authorList>
            <person name="Lindblad-Toh K."/>
            <person name="Garber M."/>
            <person name="Zuk O."/>
            <person name="Lin M.F."/>
            <person name="Parker B.J."/>
            <person name="Washietl S."/>
            <person name="Kheradpour P."/>
            <person name="Ernst J."/>
            <person name="Jordan G."/>
            <person name="Mauceli E."/>
            <person name="Ward L.D."/>
            <person name="Lowe C.B."/>
            <person name="Holloway A.K."/>
            <person name="Clamp M."/>
            <person name="Gnerre S."/>
            <person name="Alfoldi J."/>
            <person name="Beal K."/>
            <person name="Chang J."/>
            <person name="Clawson H."/>
            <person name="Cuff J."/>
            <person name="Di Palma F."/>
            <person name="Fitzgerald S."/>
            <person name="Flicek P."/>
            <person name="Guttman M."/>
            <person name="Hubisz M.J."/>
            <person name="Jaffe D.B."/>
            <person name="Jungreis I."/>
            <person name="Kent W.J."/>
            <person name="Kostka D."/>
            <person name="Lara M."/>
            <person name="Martins A.L."/>
            <person name="Massingham T."/>
            <person name="Moltke I."/>
            <person name="Raney B.J."/>
            <person name="Rasmussen M.D."/>
            <person name="Robinson J."/>
            <person name="Stark A."/>
            <person name="Vilella A.J."/>
            <person name="Wen J."/>
            <person name="Xie X."/>
            <person name="Zody M.C."/>
            <person name="Baldwin J."/>
            <person name="Bloom T."/>
            <person name="Chin C.W."/>
            <person name="Heiman D."/>
            <person name="Nicol R."/>
            <person name="Nusbaum C."/>
            <person name="Young S."/>
            <person name="Wilkinson J."/>
            <person name="Worley K.C."/>
            <person name="Kovar C.L."/>
            <person name="Muzny D.M."/>
            <person name="Gibbs R.A."/>
            <person name="Cree A."/>
            <person name="Dihn H.H."/>
            <person name="Fowler G."/>
            <person name="Jhangiani S."/>
            <person name="Joshi V."/>
            <person name="Lee S."/>
            <person name="Lewis L.R."/>
            <person name="Nazareth L.V."/>
            <person name="Okwuonu G."/>
            <person name="Santibanez J."/>
            <person name="Warren W.C."/>
            <person name="Mardis E.R."/>
            <person name="Weinstock G.M."/>
            <person name="Wilson R.K."/>
            <person name="Delehaunty K."/>
            <person name="Dooling D."/>
            <person name="Fronik C."/>
            <person name="Fulton L."/>
            <person name="Fulton B."/>
            <person name="Graves T."/>
            <person name="Minx P."/>
            <person name="Sodergren E."/>
            <person name="Birney E."/>
            <person name="Margulies E.H."/>
            <person name="Herrero J."/>
            <person name="Green E.D."/>
            <person name="Haussler D."/>
            <person name="Siepel A."/>
            <person name="Goldman N."/>
            <person name="Pollard K.S."/>
            <person name="Pedersen J.S."/>
            <person name="Lander E.S."/>
            <person name="Kellis M."/>
        </authorList>
    </citation>
    <scope>NUCLEOTIDE SEQUENCE [LARGE SCALE GENOMIC DNA]</scope>
    <source>
        <strain evidence="3 4">Thorbecke inbred</strain>
    </source>
</reference>
<evidence type="ECO:0000259" key="2">
    <source>
        <dbReference type="Pfam" id="PF00021"/>
    </source>
</evidence>
<protein>
    <recommendedName>
        <fullName evidence="2">UPAR/Ly6 domain-containing protein</fullName>
    </recommendedName>
</protein>
<keyword evidence="4" id="KW-1185">Reference proteome</keyword>
<evidence type="ECO:0000256" key="1">
    <source>
        <dbReference type="SAM" id="SignalP"/>
    </source>
</evidence>
<dbReference type="GeneTree" id="ENSGT00670000099394"/>